<dbReference type="RefSeq" id="WP_184833973.1">
    <property type="nucleotide sequence ID" value="NZ_JACHMN010000002.1"/>
</dbReference>
<dbReference type="Gene3D" id="1.25.10.10">
    <property type="entry name" value="Leucine-rich Repeat Variant"/>
    <property type="match status" value="1"/>
</dbReference>
<evidence type="ECO:0000313" key="2">
    <source>
        <dbReference type="Proteomes" id="UP000587527"/>
    </source>
</evidence>
<accession>A0A841BMZ5</accession>
<dbReference type="Proteomes" id="UP000587527">
    <property type="component" value="Unassembled WGS sequence"/>
</dbReference>
<dbReference type="EMBL" id="JACHMN010000002">
    <property type="protein sequence ID" value="MBB5868211.1"/>
    <property type="molecule type" value="Genomic_DNA"/>
</dbReference>
<organism evidence="1 2">
    <name type="scientific">Allocatelliglobosispora scoriae</name>
    <dbReference type="NCBI Taxonomy" id="643052"/>
    <lineage>
        <taxon>Bacteria</taxon>
        <taxon>Bacillati</taxon>
        <taxon>Actinomycetota</taxon>
        <taxon>Actinomycetes</taxon>
        <taxon>Micromonosporales</taxon>
        <taxon>Micromonosporaceae</taxon>
        <taxon>Allocatelliglobosispora</taxon>
    </lineage>
</organism>
<gene>
    <name evidence="1" type="ORF">F4553_001590</name>
</gene>
<protein>
    <recommendedName>
        <fullName evidence="3">HEAT repeat domain-containing protein</fullName>
    </recommendedName>
</protein>
<keyword evidence="2" id="KW-1185">Reference proteome</keyword>
<dbReference type="InterPro" id="IPR016024">
    <property type="entry name" value="ARM-type_fold"/>
</dbReference>
<dbReference type="SUPFAM" id="SSF48371">
    <property type="entry name" value="ARM repeat"/>
    <property type="match status" value="1"/>
</dbReference>
<comment type="caution">
    <text evidence="1">The sequence shown here is derived from an EMBL/GenBank/DDBJ whole genome shotgun (WGS) entry which is preliminary data.</text>
</comment>
<sequence>MSGSEWGLTPQQSIGLECARRGKDAVITGCIRLIYGDDVDSALIMALAGPAARRLLDGEPHDDLYWLRVWGTRGLLWAWDDSATGAVLLALTDEAWRVREMAAKVVARHLVGDALTVVAALRDDPVPRVRAVAARAVTRLTGAAA</sequence>
<dbReference type="InterPro" id="IPR011989">
    <property type="entry name" value="ARM-like"/>
</dbReference>
<proteinExistence type="predicted"/>
<evidence type="ECO:0008006" key="3">
    <source>
        <dbReference type="Google" id="ProtNLM"/>
    </source>
</evidence>
<evidence type="ECO:0000313" key="1">
    <source>
        <dbReference type="EMBL" id="MBB5868211.1"/>
    </source>
</evidence>
<dbReference type="AlphaFoldDB" id="A0A841BMZ5"/>
<reference evidence="1 2" key="1">
    <citation type="submission" date="2020-08" db="EMBL/GenBank/DDBJ databases">
        <title>Sequencing the genomes of 1000 actinobacteria strains.</title>
        <authorList>
            <person name="Klenk H.-P."/>
        </authorList>
    </citation>
    <scope>NUCLEOTIDE SEQUENCE [LARGE SCALE GENOMIC DNA]</scope>
    <source>
        <strain evidence="1 2">DSM 45362</strain>
    </source>
</reference>
<name>A0A841BMZ5_9ACTN</name>